<evidence type="ECO:0000256" key="7">
    <source>
        <dbReference type="ARBA" id="ARBA00023136"/>
    </source>
</evidence>
<dbReference type="GO" id="GO:0016020">
    <property type="term" value="C:membrane"/>
    <property type="evidence" value="ECO:0007669"/>
    <property type="project" value="UniProtKB-SubCell"/>
</dbReference>
<dbReference type="OMA" id="EACIKKY"/>
<dbReference type="AlphaFoldDB" id="A0A5P1E6Q4"/>
<comment type="subcellular location">
    <subcellularLocation>
        <location evidence="1">Membrane</location>
        <topology evidence="1">Multi-pass membrane protein</topology>
    </subcellularLocation>
</comment>
<evidence type="ECO:0000256" key="5">
    <source>
        <dbReference type="ARBA" id="ARBA00022989"/>
    </source>
</evidence>
<dbReference type="Gramene" id="ONK57683">
    <property type="protein sequence ID" value="ONK57683"/>
    <property type="gene ID" value="A4U43_C09F3000"/>
</dbReference>
<evidence type="ECO:0000256" key="1">
    <source>
        <dbReference type="ARBA" id="ARBA00004141"/>
    </source>
</evidence>
<evidence type="ECO:0000313" key="11">
    <source>
        <dbReference type="Proteomes" id="UP000243459"/>
    </source>
</evidence>
<name>A0A5P1E6Q4_ASPOF</name>
<feature type="transmembrane region" description="Helical" evidence="9">
    <location>
        <begin position="121"/>
        <end position="140"/>
    </location>
</feature>
<keyword evidence="6" id="KW-0406">Ion transport</keyword>
<evidence type="ECO:0000256" key="2">
    <source>
        <dbReference type="ARBA" id="ARBA00007079"/>
    </source>
</evidence>
<evidence type="ECO:0000256" key="4">
    <source>
        <dbReference type="ARBA" id="ARBA00022692"/>
    </source>
</evidence>
<dbReference type="GO" id="GO:0015743">
    <property type="term" value="P:malate transport"/>
    <property type="evidence" value="ECO:0007669"/>
    <property type="project" value="InterPro"/>
</dbReference>
<dbReference type="GO" id="GO:0034220">
    <property type="term" value="P:monoatomic ion transmembrane transport"/>
    <property type="evidence" value="ECO:0007669"/>
    <property type="project" value="UniProtKB-KW"/>
</dbReference>
<keyword evidence="4 9" id="KW-0812">Transmembrane</keyword>
<accession>A0A5P1E6Q4</accession>
<keyword evidence="7 9" id="KW-0472">Membrane</keyword>
<keyword evidence="5 9" id="KW-1133">Transmembrane helix</keyword>
<dbReference type="EMBL" id="CM007389">
    <property type="protein sequence ID" value="ONK57683.1"/>
    <property type="molecule type" value="Genomic_DNA"/>
</dbReference>
<evidence type="ECO:0000313" key="10">
    <source>
        <dbReference type="EMBL" id="ONK57683.1"/>
    </source>
</evidence>
<evidence type="ECO:0008006" key="12">
    <source>
        <dbReference type="Google" id="ProtNLM"/>
    </source>
</evidence>
<keyword evidence="11" id="KW-1185">Reference proteome</keyword>
<gene>
    <name evidence="10" type="ORF">A4U43_C09F3000</name>
</gene>
<evidence type="ECO:0000256" key="8">
    <source>
        <dbReference type="ARBA" id="ARBA00023303"/>
    </source>
</evidence>
<reference evidence="11" key="1">
    <citation type="journal article" date="2017" name="Nat. Commun.">
        <title>The asparagus genome sheds light on the origin and evolution of a young Y chromosome.</title>
        <authorList>
            <person name="Harkess A."/>
            <person name="Zhou J."/>
            <person name="Xu C."/>
            <person name="Bowers J.E."/>
            <person name="Van der Hulst R."/>
            <person name="Ayyampalayam S."/>
            <person name="Mercati F."/>
            <person name="Riccardi P."/>
            <person name="McKain M.R."/>
            <person name="Kakrana A."/>
            <person name="Tang H."/>
            <person name="Ray J."/>
            <person name="Groenendijk J."/>
            <person name="Arikit S."/>
            <person name="Mathioni S.M."/>
            <person name="Nakano M."/>
            <person name="Shan H."/>
            <person name="Telgmann-Rauber A."/>
            <person name="Kanno A."/>
            <person name="Yue Z."/>
            <person name="Chen H."/>
            <person name="Li W."/>
            <person name="Chen Y."/>
            <person name="Xu X."/>
            <person name="Zhang Y."/>
            <person name="Luo S."/>
            <person name="Chen H."/>
            <person name="Gao J."/>
            <person name="Mao Z."/>
            <person name="Pires J.C."/>
            <person name="Luo M."/>
            <person name="Kudrna D."/>
            <person name="Wing R.A."/>
            <person name="Meyers B.C."/>
            <person name="Yi K."/>
            <person name="Kong H."/>
            <person name="Lavrijsen P."/>
            <person name="Sunseri F."/>
            <person name="Falavigna A."/>
            <person name="Ye Y."/>
            <person name="Leebens-Mack J.H."/>
            <person name="Chen G."/>
        </authorList>
    </citation>
    <scope>NUCLEOTIDE SEQUENCE [LARGE SCALE GENOMIC DNA]</scope>
    <source>
        <strain evidence="11">cv. DH0086</strain>
    </source>
</reference>
<evidence type="ECO:0000256" key="9">
    <source>
        <dbReference type="SAM" id="Phobius"/>
    </source>
</evidence>
<feature type="transmembrane region" description="Helical" evidence="9">
    <location>
        <begin position="152"/>
        <end position="170"/>
    </location>
</feature>
<organism evidence="10 11">
    <name type="scientific">Asparagus officinalis</name>
    <name type="common">Garden asparagus</name>
    <dbReference type="NCBI Taxonomy" id="4686"/>
    <lineage>
        <taxon>Eukaryota</taxon>
        <taxon>Viridiplantae</taxon>
        <taxon>Streptophyta</taxon>
        <taxon>Embryophyta</taxon>
        <taxon>Tracheophyta</taxon>
        <taxon>Spermatophyta</taxon>
        <taxon>Magnoliopsida</taxon>
        <taxon>Liliopsida</taxon>
        <taxon>Asparagales</taxon>
        <taxon>Asparagaceae</taxon>
        <taxon>Asparagoideae</taxon>
        <taxon>Asparagus</taxon>
    </lineage>
</organism>
<feature type="transmembrane region" description="Helical" evidence="9">
    <location>
        <begin position="182"/>
        <end position="200"/>
    </location>
</feature>
<keyword evidence="8" id="KW-0407">Ion channel</keyword>
<dbReference type="InterPro" id="IPR020966">
    <property type="entry name" value="ALMT"/>
</dbReference>
<dbReference type="PANTHER" id="PTHR31086">
    <property type="entry name" value="ALUMINUM-ACTIVATED MALATE TRANSPORTER 10"/>
    <property type="match status" value="1"/>
</dbReference>
<evidence type="ECO:0000256" key="6">
    <source>
        <dbReference type="ARBA" id="ARBA00023065"/>
    </source>
</evidence>
<comment type="similarity">
    <text evidence="2">Belongs to the aromatic acid exporter (TC 2.A.85) family.</text>
</comment>
<protein>
    <recommendedName>
        <fullName evidence="12">Aluminum-activated malate transporter</fullName>
    </recommendedName>
</protein>
<dbReference type="Proteomes" id="UP000243459">
    <property type="component" value="Chromosome 9"/>
</dbReference>
<dbReference type="Pfam" id="PF11744">
    <property type="entry name" value="ALMT"/>
    <property type="match status" value="1"/>
</dbReference>
<keyword evidence="3" id="KW-0813">Transport</keyword>
<proteinExistence type="inferred from homology"/>
<feature type="transmembrane region" description="Helical" evidence="9">
    <location>
        <begin position="70"/>
        <end position="91"/>
    </location>
</feature>
<evidence type="ECO:0000256" key="3">
    <source>
        <dbReference type="ARBA" id="ARBA00022448"/>
    </source>
</evidence>
<sequence>MSETKESDKSKVTKFIEKIKKLPSSICHKVWDVAKEDPRRVIHAVKMGTAITLVSLLYLLGPLYKIFGSNAMWAVMTVVLVLEFTAGATLYKGLNRGLGTVCAGGLSLLIELSAAKAGNVYKVVIIGVSIFFVGAGATFVRFIPYIKQNYDYGVIIFLLTFNLITISSFNVKDLLGMARERLYTIGFGSAISLFMCLFILPNWSGQDLEKSTVNKLEALAKSIEACVNDYFEDTEIRDEKSSRYQTYKGYRTVLDSKSTDEAQALFASWEPRHSRRRYPWQRYVELGTTLRHFAYTAVALHGCLESSIQFH</sequence>
<feature type="transmembrane region" description="Helical" evidence="9">
    <location>
        <begin position="44"/>
        <end position="64"/>
    </location>
</feature>